<evidence type="ECO:0000256" key="6">
    <source>
        <dbReference type="PROSITE-ProRule" id="PRU00649"/>
    </source>
</evidence>
<dbReference type="InterPro" id="IPR017923">
    <property type="entry name" value="TFIIS_N"/>
</dbReference>
<dbReference type="OrthoDB" id="21124at2759"/>
<dbReference type="InParanoid" id="A0A2K1QYC1"/>
<feature type="compositionally biased region" description="Basic residues" evidence="8">
    <location>
        <begin position="122"/>
        <end position="137"/>
    </location>
</feature>
<evidence type="ECO:0000256" key="7">
    <source>
        <dbReference type="SAM" id="Coils"/>
    </source>
</evidence>
<organism evidence="10 11">
    <name type="scientific">Sphaceloma murrayae</name>
    <dbReference type="NCBI Taxonomy" id="2082308"/>
    <lineage>
        <taxon>Eukaryota</taxon>
        <taxon>Fungi</taxon>
        <taxon>Dikarya</taxon>
        <taxon>Ascomycota</taxon>
        <taxon>Pezizomycotina</taxon>
        <taxon>Dothideomycetes</taxon>
        <taxon>Dothideomycetidae</taxon>
        <taxon>Myriangiales</taxon>
        <taxon>Elsinoaceae</taxon>
        <taxon>Sphaceloma</taxon>
    </lineage>
</organism>
<evidence type="ECO:0000256" key="3">
    <source>
        <dbReference type="ARBA" id="ARBA00023242"/>
    </source>
</evidence>
<feature type="coiled-coil region" evidence="7">
    <location>
        <begin position="210"/>
        <end position="237"/>
    </location>
</feature>
<evidence type="ECO:0000259" key="9">
    <source>
        <dbReference type="PROSITE" id="PS51319"/>
    </source>
</evidence>
<evidence type="ECO:0000256" key="4">
    <source>
        <dbReference type="ARBA" id="ARBA00037349"/>
    </source>
</evidence>
<evidence type="ECO:0000256" key="5">
    <source>
        <dbReference type="ARBA" id="ARBA00037992"/>
    </source>
</evidence>
<feature type="domain" description="TFIIS N-terminal" evidence="9">
    <location>
        <begin position="273"/>
        <end position="350"/>
    </location>
</feature>
<dbReference type="InterPro" id="IPR035441">
    <property type="entry name" value="TFIIS/LEDGF_dom_sf"/>
</dbReference>
<evidence type="ECO:0000256" key="1">
    <source>
        <dbReference type="ARBA" id="ARBA00023015"/>
    </source>
</evidence>
<feature type="compositionally biased region" description="Acidic residues" evidence="8">
    <location>
        <begin position="54"/>
        <end position="87"/>
    </location>
</feature>
<keyword evidence="2" id="KW-0804">Transcription</keyword>
<gene>
    <name evidence="10" type="ORF">CAC42_7957</name>
</gene>
<proteinExistence type="inferred from homology"/>
<dbReference type="PANTHER" id="PTHR46010:SF1">
    <property type="entry name" value="PROTEIN IWS1 HOMOLOG"/>
    <property type="match status" value="1"/>
</dbReference>
<dbReference type="AlphaFoldDB" id="A0A2K1QYC1"/>
<keyword evidence="1" id="KW-0805">Transcription regulation</keyword>
<feature type="compositionally biased region" description="Basic and acidic residues" evidence="8">
    <location>
        <begin position="179"/>
        <end position="193"/>
    </location>
</feature>
<dbReference type="FunCoup" id="A0A2K1QYC1">
    <property type="interactions" value="336"/>
</dbReference>
<dbReference type="InterPro" id="IPR051037">
    <property type="entry name" value="RNAPII_TF_IWS1"/>
</dbReference>
<comment type="caution">
    <text evidence="10">The sequence shown here is derived from an EMBL/GenBank/DDBJ whole genome shotgun (WGS) entry which is preliminary data.</text>
</comment>
<feature type="compositionally biased region" description="Basic and acidic residues" evidence="8">
    <location>
        <begin position="13"/>
        <end position="31"/>
    </location>
</feature>
<dbReference type="FunFam" id="1.20.930.10:FF:000003">
    <property type="entry name" value="Putative Transcription factor IWS1"/>
    <property type="match status" value="1"/>
</dbReference>
<keyword evidence="7" id="KW-0175">Coiled coil</keyword>
<dbReference type="Proteomes" id="UP000243797">
    <property type="component" value="Unassembled WGS sequence"/>
</dbReference>
<feature type="region of interest" description="Disordered" evidence="8">
    <location>
        <begin position="1"/>
        <end position="193"/>
    </location>
</feature>
<keyword evidence="11" id="KW-1185">Reference proteome</keyword>
<protein>
    <recommendedName>
        <fullName evidence="9">TFIIS N-terminal domain-containing protein</fullName>
    </recommendedName>
</protein>
<dbReference type="PROSITE" id="PS51319">
    <property type="entry name" value="TFIIS_N"/>
    <property type="match status" value="1"/>
</dbReference>
<dbReference type="PANTHER" id="PTHR46010">
    <property type="entry name" value="PROTEIN IWS1 HOMOLOG"/>
    <property type="match status" value="1"/>
</dbReference>
<evidence type="ECO:0000313" key="10">
    <source>
        <dbReference type="EMBL" id="PNS19990.1"/>
    </source>
</evidence>
<evidence type="ECO:0000256" key="8">
    <source>
        <dbReference type="SAM" id="MobiDB-lite"/>
    </source>
</evidence>
<keyword evidence="3 6" id="KW-0539">Nucleus</keyword>
<accession>A0A2K1QYC1</accession>
<dbReference type="EMBL" id="NKHZ01000029">
    <property type="protein sequence ID" value="PNS19990.1"/>
    <property type="molecule type" value="Genomic_DNA"/>
</dbReference>
<comment type="function">
    <text evidence="4">Transcription factor involved in RNA polymerase II transcription regulation. May function in both SPT15/TBP post-recruitment and recruitment steps of transcription.</text>
</comment>
<dbReference type="STRING" id="2082308.A0A2K1QYC1"/>
<dbReference type="GO" id="GO:0005634">
    <property type="term" value="C:nucleus"/>
    <property type="evidence" value="ECO:0007669"/>
    <property type="project" value="UniProtKB-SubCell"/>
</dbReference>
<dbReference type="Gene3D" id="1.20.930.10">
    <property type="entry name" value="Conserved domain common to transcription factors TFIIS, elongin A, CRSP70"/>
    <property type="match status" value="1"/>
</dbReference>
<evidence type="ECO:0000313" key="11">
    <source>
        <dbReference type="Proteomes" id="UP000243797"/>
    </source>
</evidence>
<dbReference type="GO" id="GO:0016973">
    <property type="term" value="P:poly(A)+ mRNA export from nucleus"/>
    <property type="evidence" value="ECO:0007669"/>
    <property type="project" value="TreeGrafter"/>
</dbReference>
<name>A0A2K1QYC1_9PEZI</name>
<evidence type="ECO:0000256" key="2">
    <source>
        <dbReference type="ARBA" id="ARBA00023163"/>
    </source>
</evidence>
<dbReference type="Pfam" id="PF08711">
    <property type="entry name" value="Med26"/>
    <property type="match status" value="1"/>
</dbReference>
<comment type="subcellular location">
    <subcellularLocation>
        <location evidence="6">Nucleus</location>
    </subcellularLocation>
</comment>
<sequence length="452" mass="50463">MEDLEGGNSPPVNDKEMPEAGREPSDPLRPEVEEEDGAGTPPVANPDLDTEVHQDDEDPPAVSGNDDDDDDSDILSDVDEAQFEDFDANAIAIDERRVVDASDVAMLGKHKRKRDEGEEGGKKKRKEGRREKPKKKRRDSDEGFQYGEPVEGSRRRKGGDGERKKRRTPSPDNDELLTPEERRKKEFNRQLDEAFKKPKANRRRAGIDLEAMADTELEEMRRRMAEAAQADTQAREAGRPAMHKLKMLPEVVALLNRNTLQSALVDPEINILESVRFFLEPLNDGSLPAYNIQRELFSCLAKLPISKDALVASGIGKVTHFYTRTPRAEASIKRQAERLVGEWTRPILKRSDDYRKREFVEAEYDPIQAVRASQIAAVNGDKEAKRAAARKAALAVPGTENRARVEGGVATYTIVPKSDLTRVQGGVKRLGASGDEMFRKLKARHAGRGSAR</sequence>
<reference evidence="10 11" key="1">
    <citation type="submission" date="2017-06" db="EMBL/GenBank/DDBJ databases">
        <title>Draft genome sequence of a variant of Elsinoe murrayae.</title>
        <authorList>
            <person name="Cheng Q."/>
        </authorList>
    </citation>
    <scope>NUCLEOTIDE SEQUENCE [LARGE SCALE GENOMIC DNA]</scope>
    <source>
        <strain evidence="10 11">CQ-2017a</strain>
    </source>
</reference>
<comment type="similarity">
    <text evidence="5">Belongs to the IWS1 family.</text>
</comment>